<keyword evidence="1" id="KW-0547">Nucleotide-binding</keyword>
<dbReference type="STRING" id="1171373.PACID_07670"/>
<dbReference type="GeneID" id="88083638"/>
<dbReference type="CDD" id="cd03230">
    <property type="entry name" value="ABC_DR_subfamily_A"/>
    <property type="match status" value="1"/>
</dbReference>
<protein>
    <submittedName>
        <fullName evidence="4">ABC transporter related protein</fullName>
    </submittedName>
</protein>
<gene>
    <name evidence="4" type="ordered locus">PACID_07670</name>
</gene>
<accession>K7SH51</accession>
<dbReference type="PROSITE" id="PS50893">
    <property type="entry name" value="ABC_TRANSPORTER_2"/>
    <property type="match status" value="1"/>
</dbReference>
<dbReference type="KEGG" id="pbo:PACID_07670"/>
<dbReference type="InterPro" id="IPR003593">
    <property type="entry name" value="AAA+_ATPase"/>
</dbReference>
<dbReference type="Pfam" id="PF00005">
    <property type="entry name" value="ABC_tran"/>
    <property type="match status" value="1"/>
</dbReference>
<dbReference type="GO" id="GO:0005524">
    <property type="term" value="F:ATP binding"/>
    <property type="evidence" value="ECO:0007669"/>
    <property type="project" value="UniProtKB-KW"/>
</dbReference>
<evidence type="ECO:0000256" key="1">
    <source>
        <dbReference type="ARBA" id="ARBA00022741"/>
    </source>
</evidence>
<dbReference type="RefSeq" id="WP_015069518.1">
    <property type="nucleotide sequence ID" value="NC_019395.1"/>
</dbReference>
<reference evidence="4 5" key="1">
    <citation type="journal article" date="2012" name="BMC Genomics">
        <title>The genome sequence of Propionibacterium acidipropionici provides insights into its biotechnological and industrial potential.</title>
        <authorList>
            <person name="Parizzi L.P."/>
            <person name="Grassi M.C."/>
            <person name="Llerena L.A."/>
            <person name="Carazzolle M.F."/>
            <person name="Queiroz V.L."/>
            <person name="Lunardi I."/>
            <person name="Zeidler A.F."/>
            <person name="Teixeira P.J."/>
            <person name="Mieczkowski P."/>
            <person name="Rincones J."/>
            <person name="Pereira G.A."/>
        </authorList>
    </citation>
    <scope>NUCLEOTIDE SEQUENCE [LARGE SCALE GENOMIC DNA]</scope>
    <source>
        <strain evidence="5">ATCC 4875 / DSM 20272 / JCM 6432 / NBRC 12425 / NCIMB 8070</strain>
    </source>
</reference>
<dbReference type="InterPro" id="IPR003439">
    <property type="entry name" value="ABC_transporter-like_ATP-bd"/>
</dbReference>
<evidence type="ECO:0000256" key="2">
    <source>
        <dbReference type="ARBA" id="ARBA00022840"/>
    </source>
</evidence>
<organism evidence="4 5">
    <name type="scientific">Acidipropionibacterium acidipropionici (strain ATCC 4875 / DSM 20272 / JCM 6432 / NBRC 12425 / NCIMB 8070 / 4)</name>
    <name type="common">Propionibacterium acidipropionici</name>
    <dbReference type="NCBI Taxonomy" id="1171373"/>
    <lineage>
        <taxon>Bacteria</taxon>
        <taxon>Bacillati</taxon>
        <taxon>Actinomycetota</taxon>
        <taxon>Actinomycetes</taxon>
        <taxon>Propionibacteriales</taxon>
        <taxon>Propionibacteriaceae</taxon>
        <taxon>Acidipropionibacterium</taxon>
    </lineage>
</organism>
<dbReference type="eggNOG" id="COG1131">
    <property type="taxonomic scope" value="Bacteria"/>
</dbReference>
<evidence type="ECO:0000259" key="3">
    <source>
        <dbReference type="PROSITE" id="PS50893"/>
    </source>
</evidence>
<proteinExistence type="predicted"/>
<dbReference type="PANTHER" id="PTHR43158">
    <property type="entry name" value="SKFA PEPTIDE EXPORT ATP-BINDING PROTEIN SKFE"/>
    <property type="match status" value="1"/>
</dbReference>
<dbReference type="SUPFAM" id="SSF52540">
    <property type="entry name" value="P-loop containing nucleoside triphosphate hydrolases"/>
    <property type="match status" value="1"/>
</dbReference>
<keyword evidence="2" id="KW-0067">ATP-binding</keyword>
<dbReference type="PANTHER" id="PTHR43158:SF5">
    <property type="entry name" value="ABC TRANSPORTER, ATP-BINDING PROTEIN"/>
    <property type="match status" value="1"/>
</dbReference>
<dbReference type="AlphaFoldDB" id="K7SH51"/>
<dbReference type="Proteomes" id="UP000000214">
    <property type="component" value="Chromosome"/>
</dbReference>
<sequence>MTPVITTHDLTRRYKDTTALDGVDVKIQPDVITGLLGRNGAGKTTLMDLLTARRAPSSGTVRVFGADPYENAAVVSRMCFVHEHQTYPEEATVDRVLKAAGMFHPRWDAAFADSLASDFELPRRTKVRKMSTGQRSALGAVLGLASRAEITFFDEPYAGLDAVARQLFYDRLLADYGEHPRTIVLSSHLIDEVAHLLEHVLVIDKGRILMDEPTEDALAEAGTLVGDAAAITRILEDRPILRREVLGRSARVSFLGRLTDDEEDQAARDGLDLVPVSLQELVIGRTTSPSDAGRTVDQQGALS</sequence>
<dbReference type="Gene3D" id="3.40.50.300">
    <property type="entry name" value="P-loop containing nucleotide triphosphate hydrolases"/>
    <property type="match status" value="1"/>
</dbReference>
<dbReference type="EMBL" id="CP003493">
    <property type="protein sequence ID" value="AFV88605.1"/>
    <property type="molecule type" value="Genomic_DNA"/>
</dbReference>
<dbReference type="SMART" id="SM00382">
    <property type="entry name" value="AAA"/>
    <property type="match status" value="1"/>
</dbReference>
<evidence type="ECO:0000313" key="4">
    <source>
        <dbReference type="EMBL" id="AFV88605.1"/>
    </source>
</evidence>
<dbReference type="HOGENOM" id="CLU_000604_1_2_11"/>
<feature type="domain" description="ABC transporter" evidence="3">
    <location>
        <begin position="5"/>
        <end position="230"/>
    </location>
</feature>
<dbReference type="InterPro" id="IPR027417">
    <property type="entry name" value="P-loop_NTPase"/>
</dbReference>
<evidence type="ECO:0000313" key="5">
    <source>
        <dbReference type="Proteomes" id="UP000000214"/>
    </source>
</evidence>
<dbReference type="PATRIC" id="fig|1171373.8.peg.775"/>
<dbReference type="GO" id="GO:0016887">
    <property type="term" value="F:ATP hydrolysis activity"/>
    <property type="evidence" value="ECO:0007669"/>
    <property type="project" value="InterPro"/>
</dbReference>
<name>K7SH51_ACIA4</name>